<dbReference type="STRING" id="695850.A0A067CBJ1"/>
<dbReference type="OrthoDB" id="441446at2759"/>
<reference evidence="9 10" key="1">
    <citation type="journal article" date="2013" name="PLoS Genet.">
        <title>Distinctive expansion of potential virulence genes in the genome of the oomycete fish pathogen Saprolegnia parasitica.</title>
        <authorList>
            <person name="Jiang R.H."/>
            <person name="de Bruijn I."/>
            <person name="Haas B.J."/>
            <person name="Belmonte R."/>
            <person name="Lobach L."/>
            <person name="Christie J."/>
            <person name="van den Ackerveken G."/>
            <person name="Bottin A."/>
            <person name="Bulone V."/>
            <person name="Diaz-Moreno S.M."/>
            <person name="Dumas B."/>
            <person name="Fan L."/>
            <person name="Gaulin E."/>
            <person name="Govers F."/>
            <person name="Grenville-Briggs L.J."/>
            <person name="Horner N.R."/>
            <person name="Levin J.Z."/>
            <person name="Mammella M."/>
            <person name="Meijer H.J."/>
            <person name="Morris P."/>
            <person name="Nusbaum C."/>
            <person name="Oome S."/>
            <person name="Phillips A.J."/>
            <person name="van Rooyen D."/>
            <person name="Rzeszutek E."/>
            <person name="Saraiva M."/>
            <person name="Secombes C.J."/>
            <person name="Seidl M.F."/>
            <person name="Snel B."/>
            <person name="Stassen J.H."/>
            <person name="Sykes S."/>
            <person name="Tripathy S."/>
            <person name="van den Berg H."/>
            <person name="Vega-Arreguin J.C."/>
            <person name="Wawra S."/>
            <person name="Young S.K."/>
            <person name="Zeng Q."/>
            <person name="Dieguez-Uribeondo J."/>
            <person name="Russ C."/>
            <person name="Tyler B.M."/>
            <person name="van West P."/>
        </authorList>
    </citation>
    <scope>NUCLEOTIDE SEQUENCE [LARGE SCALE GENOMIC DNA]</scope>
    <source>
        <strain evidence="9 10">CBS 223.65</strain>
    </source>
</reference>
<keyword evidence="2" id="KW-0540">Nuclease</keyword>
<keyword evidence="6" id="KW-1015">Disulfide bond</keyword>
<gene>
    <name evidence="9" type="ORF">SPRG_07952</name>
</gene>
<dbReference type="InterPro" id="IPR008947">
    <property type="entry name" value="PLipase_C/P1_nuclease_dom_sf"/>
</dbReference>
<proteinExistence type="inferred from homology"/>
<dbReference type="InterPro" id="IPR003154">
    <property type="entry name" value="S1/P1nuclease"/>
</dbReference>
<keyword evidence="4" id="KW-0255">Endonuclease</keyword>
<evidence type="ECO:0000256" key="3">
    <source>
        <dbReference type="ARBA" id="ARBA00022723"/>
    </source>
</evidence>
<evidence type="ECO:0000256" key="6">
    <source>
        <dbReference type="ARBA" id="ARBA00023157"/>
    </source>
</evidence>
<dbReference type="GO" id="GO:0046872">
    <property type="term" value="F:metal ion binding"/>
    <property type="evidence" value="ECO:0007669"/>
    <property type="project" value="UniProtKB-KW"/>
</dbReference>
<evidence type="ECO:0000256" key="2">
    <source>
        <dbReference type="ARBA" id="ARBA00022722"/>
    </source>
</evidence>
<keyword evidence="10" id="KW-1185">Reference proteome</keyword>
<dbReference type="GO" id="GO:0016788">
    <property type="term" value="F:hydrolase activity, acting on ester bonds"/>
    <property type="evidence" value="ECO:0007669"/>
    <property type="project" value="InterPro"/>
</dbReference>
<protein>
    <submittedName>
        <fullName evidence="9">Uncharacterized protein</fullName>
    </submittedName>
</protein>
<sequence length="337" mass="36762">MRLATRLSALALYATTTVVAFWDAGHETVAEIATQLLPKDDVVTLNSILSRWNSQFPNTGELTTAAIWPDLIKCSSKAPYCPSPLLPSLYWLDEWHYLDLPLNVNGSDWHGLTSKDGDKLIAASIGGKAIDTLNNALSTFGKTGSNWSANLMLRFLLHTFGDVHQPLHTVAGISADFPNGDNGGNSYQFAQPCAMGSNLHGIWDSGANLYPVNWSPNVNDPNRLEITKNATTLIAKFQGQSDALNFAQFAGLSYPDFLKAMKKTGIPSVFFESYDLARTVVYKGIDLTVTNGKVPCPTPEYQAKLLSTFEQRVYTAGSRLAVILSQVAKQLRSATLL</sequence>
<dbReference type="Pfam" id="PF02265">
    <property type="entry name" value="S1-P1_nuclease"/>
    <property type="match status" value="1"/>
</dbReference>
<feature type="signal peptide" evidence="8">
    <location>
        <begin position="1"/>
        <end position="20"/>
    </location>
</feature>
<keyword evidence="8" id="KW-0732">Signal</keyword>
<feature type="chain" id="PRO_5001638360" evidence="8">
    <location>
        <begin position="21"/>
        <end position="337"/>
    </location>
</feature>
<comment type="similarity">
    <text evidence="1">Belongs to the nuclease type I family.</text>
</comment>
<keyword evidence="5" id="KW-0378">Hydrolase</keyword>
<keyword evidence="7" id="KW-0325">Glycoprotein</keyword>
<evidence type="ECO:0000313" key="9">
    <source>
        <dbReference type="EMBL" id="KDO26550.1"/>
    </source>
</evidence>
<dbReference type="AlphaFoldDB" id="A0A067CBJ1"/>
<organism evidence="9 10">
    <name type="scientific">Saprolegnia parasitica (strain CBS 223.65)</name>
    <dbReference type="NCBI Taxonomy" id="695850"/>
    <lineage>
        <taxon>Eukaryota</taxon>
        <taxon>Sar</taxon>
        <taxon>Stramenopiles</taxon>
        <taxon>Oomycota</taxon>
        <taxon>Saprolegniomycetes</taxon>
        <taxon>Saprolegniales</taxon>
        <taxon>Saprolegniaceae</taxon>
        <taxon>Saprolegnia</taxon>
    </lineage>
</organism>
<keyword evidence="3" id="KW-0479">Metal-binding</keyword>
<evidence type="ECO:0000256" key="5">
    <source>
        <dbReference type="ARBA" id="ARBA00022801"/>
    </source>
</evidence>
<dbReference type="PANTHER" id="PTHR33146:SF10">
    <property type="entry name" value="STRAND-SPECIFIC NUCLEASE, PUTATIVE-RELATED"/>
    <property type="match status" value="1"/>
</dbReference>
<dbReference type="CDD" id="cd11010">
    <property type="entry name" value="S1-P1_nuclease"/>
    <property type="match status" value="1"/>
</dbReference>
<evidence type="ECO:0000313" key="10">
    <source>
        <dbReference type="Proteomes" id="UP000030745"/>
    </source>
</evidence>
<evidence type="ECO:0000256" key="7">
    <source>
        <dbReference type="ARBA" id="ARBA00023180"/>
    </source>
</evidence>
<dbReference type="OMA" id="DEWHYLD"/>
<dbReference type="PANTHER" id="PTHR33146">
    <property type="entry name" value="ENDONUCLEASE 4"/>
    <property type="match status" value="1"/>
</dbReference>
<dbReference type="Gene3D" id="1.10.575.10">
    <property type="entry name" value="P1 Nuclease"/>
    <property type="match status" value="1"/>
</dbReference>
<dbReference type="GeneID" id="24130201"/>
<dbReference type="RefSeq" id="XP_012202693.1">
    <property type="nucleotide sequence ID" value="XM_012347303.1"/>
</dbReference>
<evidence type="ECO:0000256" key="4">
    <source>
        <dbReference type="ARBA" id="ARBA00022759"/>
    </source>
</evidence>
<dbReference type="GO" id="GO:0003676">
    <property type="term" value="F:nucleic acid binding"/>
    <property type="evidence" value="ECO:0007669"/>
    <property type="project" value="InterPro"/>
</dbReference>
<dbReference type="GO" id="GO:0006308">
    <property type="term" value="P:DNA catabolic process"/>
    <property type="evidence" value="ECO:0007669"/>
    <property type="project" value="InterPro"/>
</dbReference>
<dbReference type="Proteomes" id="UP000030745">
    <property type="component" value="Unassembled WGS sequence"/>
</dbReference>
<evidence type="ECO:0000256" key="8">
    <source>
        <dbReference type="SAM" id="SignalP"/>
    </source>
</evidence>
<dbReference type="EMBL" id="KK583223">
    <property type="protein sequence ID" value="KDO26550.1"/>
    <property type="molecule type" value="Genomic_DNA"/>
</dbReference>
<dbReference type="KEGG" id="spar:SPRG_07952"/>
<name>A0A067CBJ1_SAPPC</name>
<dbReference type="VEuPathDB" id="FungiDB:SPRG_07952"/>
<evidence type="ECO:0000256" key="1">
    <source>
        <dbReference type="ARBA" id="ARBA00009547"/>
    </source>
</evidence>
<accession>A0A067CBJ1</accession>
<dbReference type="GO" id="GO:0004519">
    <property type="term" value="F:endonuclease activity"/>
    <property type="evidence" value="ECO:0007669"/>
    <property type="project" value="UniProtKB-KW"/>
</dbReference>
<dbReference type="SUPFAM" id="SSF48537">
    <property type="entry name" value="Phospholipase C/P1 nuclease"/>
    <property type="match status" value="1"/>
</dbReference>